<organism evidence="2 3">
    <name type="scientific">Leptotrombidium deliense</name>
    <dbReference type="NCBI Taxonomy" id="299467"/>
    <lineage>
        <taxon>Eukaryota</taxon>
        <taxon>Metazoa</taxon>
        <taxon>Ecdysozoa</taxon>
        <taxon>Arthropoda</taxon>
        <taxon>Chelicerata</taxon>
        <taxon>Arachnida</taxon>
        <taxon>Acari</taxon>
        <taxon>Acariformes</taxon>
        <taxon>Trombidiformes</taxon>
        <taxon>Prostigmata</taxon>
        <taxon>Anystina</taxon>
        <taxon>Parasitengona</taxon>
        <taxon>Trombiculoidea</taxon>
        <taxon>Trombiculidae</taxon>
        <taxon>Leptotrombidium</taxon>
    </lineage>
</organism>
<feature type="region of interest" description="Disordered" evidence="1">
    <location>
        <begin position="257"/>
        <end position="306"/>
    </location>
</feature>
<protein>
    <submittedName>
        <fullName evidence="2">Uncharacterized protein</fullName>
    </submittedName>
</protein>
<accession>A0A443SVR0</accession>
<dbReference type="OrthoDB" id="5585231at2759"/>
<dbReference type="VEuPathDB" id="VectorBase:LDEU000454"/>
<proteinExistence type="predicted"/>
<evidence type="ECO:0000313" key="3">
    <source>
        <dbReference type="Proteomes" id="UP000288716"/>
    </source>
</evidence>
<feature type="compositionally biased region" description="Low complexity" evidence="1">
    <location>
        <begin position="280"/>
        <end position="297"/>
    </location>
</feature>
<feature type="compositionally biased region" description="Low complexity" evidence="1">
    <location>
        <begin position="257"/>
        <end position="267"/>
    </location>
</feature>
<name>A0A443SVR0_9ACAR</name>
<dbReference type="Proteomes" id="UP000288716">
    <property type="component" value="Unassembled WGS sequence"/>
</dbReference>
<dbReference type="EMBL" id="NCKV01000124">
    <property type="protein sequence ID" value="RWS31590.1"/>
    <property type="molecule type" value="Genomic_DNA"/>
</dbReference>
<dbReference type="AlphaFoldDB" id="A0A443SVR0"/>
<evidence type="ECO:0000256" key="1">
    <source>
        <dbReference type="SAM" id="MobiDB-lite"/>
    </source>
</evidence>
<dbReference type="STRING" id="299467.A0A443SVR0"/>
<reference evidence="2 3" key="1">
    <citation type="journal article" date="2018" name="Gigascience">
        <title>Genomes of trombidid mites reveal novel predicted allergens and laterally-transferred genes associated with secondary metabolism.</title>
        <authorList>
            <person name="Dong X."/>
            <person name="Chaisiri K."/>
            <person name="Xia D."/>
            <person name="Armstrong S.D."/>
            <person name="Fang Y."/>
            <person name="Donnelly M.J."/>
            <person name="Kadowaki T."/>
            <person name="McGarry J.W."/>
            <person name="Darby A.C."/>
            <person name="Makepeace B.L."/>
        </authorList>
    </citation>
    <scope>NUCLEOTIDE SEQUENCE [LARGE SCALE GENOMIC DNA]</scope>
    <source>
        <strain evidence="2">UoL-UT</strain>
    </source>
</reference>
<evidence type="ECO:0000313" key="2">
    <source>
        <dbReference type="EMBL" id="RWS31590.1"/>
    </source>
</evidence>
<keyword evidence="3" id="KW-1185">Reference proteome</keyword>
<gene>
    <name evidence="2" type="ORF">B4U80_11332</name>
</gene>
<comment type="caution">
    <text evidence="2">The sequence shown here is derived from an EMBL/GenBank/DDBJ whole genome shotgun (WGS) entry which is preliminary data.</text>
</comment>
<sequence length="306" mass="33407">MNICKTAGGISARTKSLREKFSSKRSYSELSFKDTLMSSTTSLSAASDSSPSGRMRHFSHIPTISEQVMIVFASRAHFHQFSSICLKGRQASADFIKMGPISGNEYNSYNILPETQYCSALDINCHDGEPRFPWQRDVAIQCNIDDTFHLKPDASKETNKNLKSPQNEKKSTLAGFGSLRFWKSSSPLNVTGETEKKHVSKKRPASVLCRTASFDSRSGYSRLIQQCSVPSSPTLSSHNTNELLVPQLPSAVTSYASETQSSSTSNTVRSDESGVRCVVASSAPQSRSSSPPTLSFSTAYTSDHSA</sequence>